<keyword evidence="2" id="KW-0813">Transport</keyword>
<organism evidence="14 15">
    <name type="scientific">Rousettus aegyptiacus</name>
    <name type="common">Egyptian fruit bat</name>
    <name type="synonym">Pteropus aegyptiacus</name>
    <dbReference type="NCBI Taxonomy" id="9407"/>
    <lineage>
        <taxon>Eukaryota</taxon>
        <taxon>Metazoa</taxon>
        <taxon>Chordata</taxon>
        <taxon>Craniata</taxon>
        <taxon>Vertebrata</taxon>
        <taxon>Euteleostomi</taxon>
        <taxon>Mammalia</taxon>
        <taxon>Eutheria</taxon>
        <taxon>Laurasiatheria</taxon>
        <taxon>Chiroptera</taxon>
        <taxon>Yinpterochiroptera</taxon>
        <taxon>Pteropodoidea</taxon>
        <taxon>Pteropodidae</taxon>
        <taxon>Rousettinae</taxon>
        <taxon>Rousettus</taxon>
    </lineage>
</organism>
<accession>A0A7J8GVY7</accession>
<evidence type="ECO:0000259" key="13">
    <source>
        <dbReference type="PROSITE" id="PS50192"/>
    </source>
</evidence>
<comment type="subunit">
    <text evidence="11">Component of a SNARE complex consisting of STX5, YKT6, GOSR1 and BET1L. Interacts with STX5.</text>
</comment>
<keyword evidence="4" id="KW-0653">Protein transport</keyword>
<keyword evidence="7" id="KW-0175">Coiled coil</keyword>
<evidence type="ECO:0000256" key="10">
    <source>
        <dbReference type="ARBA" id="ARBA00039744"/>
    </source>
</evidence>
<protein>
    <recommendedName>
        <fullName evidence="10">BET1-like protein</fullName>
    </recommendedName>
</protein>
<dbReference type="AlphaFoldDB" id="A0A7J8GVY7"/>
<evidence type="ECO:0000256" key="3">
    <source>
        <dbReference type="ARBA" id="ARBA00022692"/>
    </source>
</evidence>
<proteinExistence type="predicted"/>
<evidence type="ECO:0000256" key="8">
    <source>
        <dbReference type="ARBA" id="ARBA00023136"/>
    </source>
</evidence>
<dbReference type="Proteomes" id="UP000593571">
    <property type="component" value="Unassembled WGS sequence"/>
</dbReference>
<keyword evidence="3 12" id="KW-0812">Transmembrane</keyword>
<dbReference type="SUPFAM" id="SSF58038">
    <property type="entry name" value="SNARE fusion complex"/>
    <property type="match status" value="1"/>
</dbReference>
<dbReference type="InterPro" id="IPR000727">
    <property type="entry name" value="T_SNARE_dom"/>
</dbReference>
<dbReference type="InterPro" id="IPR039899">
    <property type="entry name" value="BET1_SNARE"/>
</dbReference>
<dbReference type="PROSITE" id="PS50192">
    <property type="entry name" value="T_SNARE"/>
    <property type="match status" value="1"/>
</dbReference>
<evidence type="ECO:0000256" key="4">
    <source>
        <dbReference type="ARBA" id="ARBA00022927"/>
    </source>
</evidence>
<evidence type="ECO:0000313" key="14">
    <source>
        <dbReference type="EMBL" id="KAF6464098.1"/>
    </source>
</evidence>
<keyword evidence="6" id="KW-0333">Golgi apparatus</keyword>
<dbReference type="EMBL" id="JACASE010000005">
    <property type="protein sequence ID" value="KAF6464098.1"/>
    <property type="molecule type" value="Genomic_DNA"/>
</dbReference>
<evidence type="ECO:0000256" key="11">
    <source>
        <dbReference type="ARBA" id="ARBA00046963"/>
    </source>
</evidence>
<evidence type="ECO:0000313" key="15">
    <source>
        <dbReference type="Proteomes" id="UP000593571"/>
    </source>
</evidence>
<dbReference type="FunFam" id="1.20.5.110:FF:000038">
    <property type="entry name" value="BET1-like protein isoform X2"/>
    <property type="match status" value="1"/>
</dbReference>
<keyword evidence="5 12" id="KW-1133">Transmembrane helix</keyword>
<evidence type="ECO:0000256" key="1">
    <source>
        <dbReference type="ARBA" id="ARBA00004409"/>
    </source>
</evidence>
<keyword evidence="15" id="KW-1185">Reference proteome</keyword>
<evidence type="ECO:0000256" key="7">
    <source>
        <dbReference type="ARBA" id="ARBA00023054"/>
    </source>
</evidence>
<feature type="domain" description="T-SNARE coiled-coil homology" evidence="13">
    <location>
        <begin position="15"/>
        <end position="77"/>
    </location>
</feature>
<dbReference type="PANTHER" id="PTHR12791">
    <property type="entry name" value="GOLGI SNARE BET1-RELATED"/>
    <property type="match status" value="1"/>
</dbReference>
<sequence length="268" mass="29040">MADWARAQSSGAVEEILDLENKRMTDSLASKVTRLKSLALDIDRDTEDQNRYLDGMESDFTSVTGLLTGSVKRFSTMARSGRDNRKLLCGMAVGLIVVFFILSYLLSKVQSQPGARLLLLPPSLWSAAPDACLPALPLLLCVPRPPDRPGLAAALQCPLSCWGRRPRLYPQGPVLCAPGLQRGLVSHSGRLTRLCVWGSAACSSTSEPPRSCLATAALSPLLICQSLSWRLGRCLPGYIAAACVSTWSPWAGHTPERKFHIPQLFLGP</sequence>
<dbReference type="GO" id="GO:0015031">
    <property type="term" value="P:protein transport"/>
    <property type="evidence" value="ECO:0007669"/>
    <property type="project" value="UniProtKB-KW"/>
</dbReference>
<evidence type="ECO:0000256" key="12">
    <source>
        <dbReference type="SAM" id="Phobius"/>
    </source>
</evidence>
<comment type="function">
    <text evidence="9">Vesicle SNARE required for targeting and fusion of retrograde transport vesicles with the Golgi complex. Required for the integrity of the Golgi complex.</text>
</comment>
<evidence type="ECO:0000256" key="6">
    <source>
        <dbReference type="ARBA" id="ARBA00023034"/>
    </source>
</evidence>
<dbReference type="Gene3D" id="1.20.5.110">
    <property type="match status" value="1"/>
</dbReference>
<evidence type="ECO:0000256" key="2">
    <source>
        <dbReference type="ARBA" id="ARBA00022448"/>
    </source>
</evidence>
<name>A0A7J8GVY7_ROUAE</name>
<comment type="subcellular location">
    <subcellularLocation>
        <location evidence="1">Golgi apparatus membrane</location>
        <topology evidence="1">Single-pass type IV membrane protein</topology>
    </subcellularLocation>
</comment>
<keyword evidence="8 12" id="KW-0472">Membrane</keyword>
<feature type="transmembrane region" description="Helical" evidence="12">
    <location>
        <begin position="87"/>
        <end position="106"/>
    </location>
</feature>
<evidence type="ECO:0000256" key="5">
    <source>
        <dbReference type="ARBA" id="ARBA00022989"/>
    </source>
</evidence>
<dbReference type="CDD" id="cd15853">
    <property type="entry name" value="SNARE_Bet1"/>
    <property type="match status" value="1"/>
</dbReference>
<evidence type="ECO:0000256" key="9">
    <source>
        <dbReference type="ARBA" id="ARBA00037250"/>
    </source>
</evidence>
<reference evidence="14 15" key="1">
    <citation type="journal article" date="2020" name="Nature">
        <title>Six reference-quality genomes reveal evolution of bat adaptations.</title>
        <authorList>
            <person name="Jebb D."/>
            <person name="Huang Z."/>
            <person name="Pippel M."/>
            <person name="Hughes G.M."/>
            <person name="Lavrichenko K."/>
            <person name="Devanna P."/>
            <person name="Winkler S."/>
            <person name="Jermiin L.S."/>
            <person name="Skirmuntt E.C."/>
            <person name="Katzourakis A."/>
            <person name="Burkitt-Gray L."/>
            <person name="Ray D.A."/>
            <person name="Sullivan K.A.M."/>
            <person name="Roscito J.G."/>
            <person name="Kirilenko B.M."/>
            <person name="Davalos L.M."/>
            <person name="Corthals A.P."/>
            <person name="Power M.L."/>
            <person name="Jones G."/>
            <person name="Ransome R.D."/>
            <person name="Dechmann D.K.N."/>
            <person name="Locatelli A.G."/>
            <person name="Puechmaille S.J."/>
            <person name="Fedrigo O."/>
            <person name="Jarvis E.D."/>
            <person name="Hiller M."/>
            <person name="Vernes S.C."/>
            <person name="Myers E.W."/>
            <person name="Teeling E.C."/>
        </authorList>
    </citation>
    <scope>NUCLEOTIDE SEQUENCE [LARGE SCALE GENOMIC DNA]</scope>
    <source>
        <strain evidence="14">MRouAeg1</strain>
        <tissue evidence="14">Muscle</tissue>
    </source>
</reference>
<comment type="caution">
    <text evidence="14">The sequence shown here is derived from an EMBL/GenBank/DDBJ whole genome shotgun (WGS) entry which is preliminary data.</text>
</comment>
<dbReference type="GO" id="GO:0000139">
    <property type="term" value="C:Golgi membrane"/>
    <property type="evidence" value="ECO:0007669"/>
    <property type="project" value="UniProtKB-SubCell"/>
</dbReference>
<gene>
    <name evidence="14" type="ORF">HJG63_001452</name>
</gene>